<feature type="compositionally biased region" description="Polar residues" evidence="1">
    <location>
        <begin position="19"/>
        <end position="34"/>
    </location>
</feature>
<dbReference type="STRING" id="1330018.A0A167MZ77"/>
<dbReference type="InterPro" id="IPR023214">
    <property type="entry name" value="HAD_sf"/>
</dbReference>
<sequence length="806" mass="88379">MLSYRPSIHVAAAIARNSRSTMNNNGQQRRSSFNALGDLSAPYPEADVPYDPSQPQLPSLSHSHQQSASSAELPLPANSWMDTQWLASTLQQVAPLLSSMAQPNSALSPLAASAGERSPESAHVARTVPLNDAHWGRDGHPFDSMAGSSDYARKPTKPSAEYLARCSEPSIPLDIPPQPHLLVLDLNGTLLVRLKGHAGGKRTVRPRPYLRAFLRYLFDPYPEQQSSLWHVMVWSSAQPQNVGDMVSKAFGIYEEKLTAIWARDTLGLSRHEYHQKVQTTKNLEKVWKRIPTSQSPLFSSLNTILLDDSVLKAHLQPHNHLPLVEYTVDSLRRDENAMQSHKMILAQKQMGPRKGKGKGKGKAQAHPTVQNEAQDSAVDRHLLAVVGILDTVAHQSSAGSWIRSGGLWTGRQQGSPRGMRANLLGAKMPAELGQVAQREHAVTSASDTSVDPQKREDELRDQLRLSKVGNVPSTSASPAGPHAPSTDGESDREVENLLSLSLEEGTGTGDPVPGNSNTLWYEDTVNFEYWVSKGIEVLSRRGITVMPDGGANDADLLPGDELAGSGASSAFAAPAHSGAVQNPLVAGHAASPTPAAFPSNWDRNQIPIMTPTAQQGIEIPLSGLNSGPSFAASSSAAASARNTPQNTAKRGRGRRARYQEDRNQASLNALHDREIHPNTMVQDNGIYRIPSRRQRAALNREREHREQYEAQFQRSGERGYLPRRNEDHYASPSYGRHDDVYSHYPGAPPDFYGPPHDNFAPAGHAPFDPYRFPPMYPPWAPPGPGYDPHEPYWQPDDSRDGRRSYQ</sequence>
<feature type="compositionally biased region" description="Low complexity" evidence="1">
    <location>
        <begin position="53"/>
        <end position="71"/>
    </location>
</feature>
<accession>A0A167MZ77</accession>
<feature type="domain" description="FCP1 homology" evidence="2">
    <location>
        <begin position="175"/>
        <end position="347"/>
    </location>
</feature>
<evidence type="ECO:0000259" key="2">
    <source>
        <dbReference type="PROSITE" id="PS50969"/>
    </source>
</evidence>
<keyword evidence="4" id="KW-1185">Reference proteome</keyword>
<feature type="compositionally biased region" description="Basic and acidic residues" evidence="1">
    <location>
        <begin position="796"/>
        <end position="806"/>
    </location>
</feature>
<evidence type="ECO:0000313" key="3">
    <source>
        <dbReference type="EMBL" id="KZO97191.1"/>
    </source>
</evidence>
<feature type="compositionally biased region" description="Basic and acidic residues" evidence="1">
    <location>
        <begin position="723"/>
        <end position="740"/>
    </location>
</feature>
<protein>
    <recommendedName>
        <fullName evidence="2">FCP1 homology domain-containing protein</fullName>
    </recommendedName>
</protein>
<dbReference type="SUPFAM" id="SSF56784">
    <property type="entry name" value="HAD-like"/>
    <property type="match status" value="1"/>
</dbReference>
<dbReference type="PROSITE" id="PS50969">
    <property type="entry name" value="FCP1"/>
    <property type="match status" value="1"/>
</dbReference>
<proteinExistence type="predicted"/>
<feature type="compositionally biased region" description="Basic residues" evidence="1">
    <location>
        <begin position="351"/>
        <end position="363"/>
    </location>
</feature>
<dbReference type="Proteomes" id="UP000076738">
    <property type="component" value="Unassembled WGS sequence"/>
</dbReference>
<dbReference type="EMBL" id="KV417281">
    <property type="protein sequence ID" value="KZO97191.1"/>
    <property type="molecule type" value="Genomic_DNA"/>
</dbReference>
<organism evidence="3 4">
    <name type="scientific">Calocera viscosa (strain TUFC12733)</name>
    <dbReference type="NCBI Taxonomy" id="1330018"/>
    <lineage>
        <taxon>Eukaryota</taxon>
        <taxon>Fungi</taxon>
        <taxon>Dikarya</taxon>
        <taxon>Basidiomycota</taxon>
        <taxon>Agaricomycotina</taxon>
        <taxon>Dacrymycetes</taxon>
        <taxon>Dacrymycetales</taxon>
        <taxon>Dacrymycetaceae</taxon>
        <taxon>Calocera</taxon>
    </lineage>
</organism>
<feature type="compositionally biased region" description="Basic and acidic residues" evidence="1">
    <location>
        <begin position="452"/>
        <end position="464"/>
    </location>
</feature>
<dbReference type="Gene3D" id="3.40.50.1000">
    <property type="entry name" value="HAD superfamily/HAD-like"/>
    <property type="match status" value="1"/>
</dbReference>
<evidence type="ECO:0000313" key="4">
    <source>
        <dbReference type="Proteomes" id="UP000076738"/>
    </source>
</evidence>
<feature type="region of interest" description="Disordered" evidence="1">
    <location>
        <begin position="19"/>
        <end position="72"/>
    </location>
</feature>
<feature type="region of interest" description="Disordered" evidence="1">
    <location>
        <begin position="438"/>
        <end position="494"/>
    </location>
</feature>
<reference evidence="3 4" key="1">
    <citation type="journal article" date="2016" name="Mol. Biol. Evol.">
        <title>Comparative Genomics of Early-Diverging Mushroom-Forming Fungi Provides Insights into the Origins of Lignocellulose Decay Capabilities.</title>
        <authorList>
            <person name="Nagy L.G."/>
            <person name="Riley R."/>
            <person name="Tritt A."/>
            <person name="Adam C."/>
            <person name="Daum C."/>
            <person name="Floudas D."/>
            <person name="Sun H."/>
            <person name="Yadav J.S."/>
            <person name="Pangilinan J."/>
            <person name="Larsson K.H."/>
            <person name="Matsuura K."/>
            <person name="Barry K."/>
            <person name="Labutti K."/>
            <person name="Kuo R."/>
            <person name="Ohm R.A."/>
            <person name="Bhattacharya S.S."/>
            <person name="Shirouzu T."/>
            <person name="Yoshinaga Y."/>
            <person name="Martin F.M."/>
            <person name="Grigoriev I.V."/>
            <person name="Hibbett D.S."/>
        </authorList>
    </citation>
    <scope>NUCLEOTIDE SEQUENCE [LARGE SCALE GENOMIC DNA]</scope>
    <source>
        <strain evidence="3 4">TUFC12733</strain>
    </source>
</reference>
<dbReference type="InterPro" id="IPR050365">
    <property type="entry name" value="TIM50"/>
</dbReference>
<evidence type="ECO:0000256" key="1">
    <source>
        <dbReference type="SAM" id="MobiDB-lite"/>
    </source>
</evidence>
<dbReference type="InterPro" id="IPR036412">
    <property type="entry name" value="HAD-like_sf"/>
</dbReference>
<feature type="compositionally biased region" description="Low complexity" evidence="1">
    <location>
        <begin position="631"/>
        <end position="640"/>
    </location>
</feature>
<feature type="region of interest" description="Disordered" evidence="1">
    <location>
        <begin position="754"/>
        <end position="806"/>
    </location>
</feature>
<dbReference type="AlphaFoldDB" id="A0A167MZ77"/>
<dbReference type="SMART" id="SM00577">
    <property type="entry name" value="CPDc"/>
    <property type="match status" value="1"/>
</dbReference>
<name>A0A167MZ77_CALVF</name>
<dbReference type="InterPro" id="IPR004274">
    <property type="entry name" value="FCP1_dom"/>
</dbReference>
<dbReference type="Pfam" id="PF03031">
    <property type="entry name" value="NIF"/>
    <property type="match status" value="1"/>
</dbReference>
<feature type="compositionally biased region" description="Pro residues" evidence="1">
    <location>
        <begin position="771"/>
        <end position="785"/>
    </location>
</feature>
<dbReference type="OrthoDB" id="1711508at2759"/>
<dbReference type="PANTHER" id="PTHR12210">
    <property type="entry name" value="DULLARD PROTEIN PHOSPHATASE"/>
    <property type="match status" value="1"/>
</dbReference>
<feature type="region of interest" description="Disordered" evidence="1">
    <location>
        <begin position="350"/>
        <end position="375"/>
    </location>
</feature>
<feature type="region of interest" description="Disordered" evidence="1">
    <location>
        <begin position="629"/>
        <end position="660"/>
    </location>
</feature>
<feature type="region of interest" description="Disordered" evidence="1">
    <location>
        <begin position="702"/>
        <end position="740"/>
    </location>
</feature>
<gene>
    <name evidence="3" type="ORF">CALVIDRAFT_597892</name>
</gene>